<dbReference type="AlphaFoldDB" id="I4B7N2"/>
<gene>
    <name evidence="1" type="ordered locus">Turpa_2649</name>
</gene>
<dbReference type="HOGENOM" id="CLU_1916175_0_0_12"/>
<dbReference type="RefSeq" id="WP_014803794.1">
    <property type="nucleotide sequence ID" value="NC_018020.1"/>
</dbReference>
<dbReference type="STRING" id="869212.Turpa_2649"/>
<proteinExistence type="predicted"/>
<name>I4B7N2_TURPD</name>
<dbReference type="EMBL" id="CP002959">
    <property type="protein sequence ID" value="AFM13289.1"/>
    <property type="molecule type" value="Genomic_DNA"/>
</dbReference>
<evidence type="ECO:0000313" key="1">
    <source>
        <dbReference type="EMBL" id="AFM13289.1"/>
    </source>
</evidence>
<organism evidence="1 2">
    <name type="scientific">Turneriella parva (strain ATCC BAA-1111 / DSM 21527 / NCTC 11395 / H)</name>
    <name type="common">Leptospira parva</name>
    <dbReference type="NCBI Taxonomy" id="869212"/>
    <lineage>
        <taxon>Bacteria</taxon>
        <taxon>Pseudomonadati</taxon>
        <taxon>Spirochaetota</taxon>
        <taxon>Spirochaetia</taxon>
        <taxon>Leptospirales</taxon>
        <taxon>Leptospiraceae</taxon>
        <taxon>Turneriella</taxon>
    </lineage>
</organism>
<protein>
    <submittedName>
        <fullName evidence="1">Uncharacterized protein</fullName>
    </submittedName>
</protein>
<dbReference type="KEGG" id="tpx:Turpa_2649"/>
<dbReference type="Proteomes" id="UP000006048">
    <property type="component" value="Chromosome"/>
</dbReference>
<sequence length="132" mass="14671">MRFLDIDLDRPDFQTLRAAQELVDDNQPILFPGEAGIVLVMRWSSANRQAMMARAGTSGKAVLALYVAEDFDLTASAGYGIPVQMADVTKNRAYHTLVQLCDSPLIAMPTEDTREEAAIAHPEVEYAFWPLR</sequence>
<reference evidence="1 2" key="1">
    <citation type="submission" date="2012-06" db="EMBL/GenBank/DDBJ databases">
        <title>The complete chromosome of genome of Turneriella parva DSM 21527.</title>
        <authorList>
            <consortium name="US DOE Joint Genome Institute (JGI-PGF)"/>
            <person name="Lucas S."/>
            <person name="Han J."/>
            <person name="Lapidus A."/>
            <person name="Bruce D."/>
            <person name="Goodwin L."/>
            <person name="Pitluck S."/>
            <person name="Peters L."/>
            <person name="Kyrpides N."/>
            <person name="Mavromatis K."/>
            <person name="Ivanova N."/>
            <person name="Mikhailova N."/>
            <person name="Chertkov O."/>
            <person name="Detter J.C."/>
            <person name="Tapia R."/>
            <person name="Han C."/>
            <person name="Land M."/>
            <person name="Hauser L."/>
            <person name="Markowitz V."/>
            <person name="Cheng J.-F."/>
            <person name="Hugenholtz P."/>
            <person name="Woyke T."/>
            <person name="Wu D."/>
            <person name="Gronow S."/>
            <person name="Wellnitz S."/>
            <person name="Brambilla E."/>
            <person name="Klenk H.-P."/>
            <person name="Eisen J.A."/>
        </authorList>
    </citation>
    <scope>NUCLEOTIDE SEQUENCE [LARGE SCALE GENOMIC DNA]</scope>
    <source>
        <strain evidence="2">ATCC BAA-1111 / DSM 21527 / NCTC 11395 / H</strain>
    </source>
</reference>
<evidence type="ECO:0000313" key="2">
    <source>
        <dbReference type="Proteomes" id="UP000006048"/>
    </source>
</evidence>
<accession>I4B7N2</accession>
<keyword evidence="2" id="KW-1185">Reference proteome</keyword>